<name>A0ABS2RK07_9ACTN</name>
<evidence type="ECO:0000256" key="1">
    <source>
        <dbReference type="SAM" id="MobiDB-lite"/>
    </source>
</evidence>
<evidence type="ECO:0008006" key="4">
    <source>
        <dbReference type="Google" id="ProtNLM"/>
    </source>
</evidence>
<gene>
    <name evidence="2" type="ORF">JOE57_002265</name>
</gene>
<organism evidence="2 3">
    <name type="scientific">Microlunatus panaciterrae</name>
    <dbReference type="NCBI Taxonomy" id="400768"/>
    <lineage>
        <taxon>Bacteria</taxon>
        <taxon>Bacillati</taxon>
        <taxon>Actinomycetota</taxon>
        <taxon>Actinomycetes</taxon>
        <taxon>Propionibacteriales</taxon>
        <taxon>Propionibacteriaceae</taxon>
        <taxon>Microlunatus</taxon>
    </lineage>
</organism>
<dbReference type="EMBL" id="JAFBCF010000001">
    <property type="protein sequence ID" value="MBM7799344.1"/>
    <property type="molecule type" value="Genomic_DNA"/>
</dbReference>
<protein>
    <recommendedName>
        <fullName evidence="4">DUF222 domain-containing protein</fullName>
    </recommendedName>
</protein>
<keyword evidence="3" id="KW-1185">Reference proteome</keyword>
<feature type="compositionally biased region" description="Basic and acidic residues" evidence="1">
    <location>
        <begin position="288"/>
        <end position="312"/>
    </location>
</feature>
<dbReference type="RefSeq" id="WP_204918037.1">
    <property type="nucleotide sequence ID" value="NZ_BAAAQP010000001.1"/>
</dbReference>
<comment type="caution">
    <text evidence="2">The sequence shown here is derived from an EMBL/GenBank/DDBJ whole genome shotgun (WGS) entry which is preliminary data.</text>
</comment>
<evidence type="ECO:0000313" key="3">
    <source>
        <dbReference type="Proteomes" id="UP000704762"/>
    </source>
</evidence>
<feature type="region of interest" description="Disordered" evidence="1">
    <location>
        <begin position="277"/>
        <end position="322"/>
    </location>
</feature>
<accession>A0ABS2RK07</accession>
<evidence type="ECO:0000313" key="2">
    <source>
        <dbReference type="EMBL" id="MBM7799344.1"/>
    </source>
</evidence>
<dbReference type="Proteomes" id="UP000704762">
    <property type="component" value="Unassembled WGS sequence"/>
</dbReference>
<reference evidence="2 3" key="1">
    <citation type="submission" date="2021-01" db="EMBL/GenBank/DDBJ databases">
        <title>Sequencing the genomes of 1000 actinobacteria strains.</title>
        <authorList>
            <person name="Klenk H.-P."/>
        </authorList>
    </citation>
    <scope>NUCLEOTIDE SEQUENCE [LARGE SCALE GENOMIC DNA]</scope>
    <source>
        <strain evidence="2 3">DSM 18662</strain>
    </source>
</reference>
<proteinExistence type="predicted"/>
<sequence length="558" mass="61103">MFEAATAEPAKGWDTATLATRVGTAYRALVAAEAAQLELAAVWADLHAQPDPQQVATALPGREHPRPFGGESTPEVLEFAAAELGALQEMGAVSAGKLIADALDLRHRLPRLWQRLQAGQVRAYQARWVAQHTRHLSPAAAAYVDSRVAGHANALPWSRFQTLVEATIITADPDQAEARARMEAADRFVRATQSNEHGLKVLIAKANAGDVILFVAMADRIAQILQLHGDTDPADTRRAKAIGILANPAQALALLLDYTDRHEPPADLEEHQPVALTAVSDETPAASEARDDRRHVSEWDLHPRDNDAEDRPAQGPSSTDNLPALVRALPQDLLRRLRNVTLYVHLHRDTLLAGGGVARLEDAGPITLGQVRELLGSDCQITLQPVIDLADAPPVDGYEFPARLRTNLFLRNPADIFPFSTHTGRRKQIDHTIPYRPRDRGGPPGQTRIGNAGLTTTLSHRIKTHGRWQLQQPRPGAYLWRSPTGWIYLVDHTGTHNLGNDHLAESVWHAARKITTAAETPPPARQDDRGRARVVSIPRCDIHHPRVPVLVGHHGRAT</sequence>